<dbReference type="Pfam" id="PF07282">
    <property type="entry name" value="Cas12f1-like_TNB"/>
    <property type="match status" value="1"/>
</dbReference>
<evidence type="ECO:0000313" key="4">
    <source>
        <dbReference type="EnsemblProtists" id="PYU1_T010872"/>
    </source>
</evidence>
<feature type="domain" description="Cas12f1-like TNB" evidence="3">
    <location>
        <begin position="116"/>
        <end position="181"/>
    </location>
</feature>
<organism evidence="4 5">
    <name type="scientific">Globisporangium ultimum (strain ATCC 200006 / CBS 805.95 / DAOM BR144)</name>
    <name type="common">Pythium ultimum</name>
    <dbReference type="NCBI Taxonomy" id="431595"/>
    <lineage>
        <taxon>Eukaryota</taxon>
        <taxon>Sar</taxon>
        <taxon>Stramenopiles</taxon>
        <taxon>Oomycota</taxon>
        <taxon>Peronosporomycetes</taxon>
        <taxon>Pythiales</taxon>
        <taxon>Pythiaceae</taxon>
        <taxon>Globisporangium</taxon>
    </lineage>
</organism>
<dbReference type="GO" id="GO:0003677">
    <property type="term" value="F:DNA binding"/>
    <property type="evidence" value="ECO:0007669"/>
    <property type="project" value="UniProtKB-KW"/>
</dbReference>
<proteinExistence type="predicted"/>
<reference evidence="5" key="2">
    <citation type="submission" date="2010-04" db="EMBL/GenBank/DDBJ databases">
        <authorList>
            <person name="Buell R."/>
            <person name="Hamilton J."/>
            <person name="Hostetler J."/>
        </authorList>
    </citation>
    <scope>NUCLEOTIDE SEQUENCE [LARGE SCALE GENOMIC DNA]</scope>
    <source>
        <strain evidence="5">DAOM:BR144</strain>
    </source>
</reference>
<evidence type="ECO:0000256" key="2">
    <source>
        <dbReference type="SAM" id="SignalP"/>
    </source>
</evidence>
<keyword evidence="2" id="KW-0732">Signal</keyword>
<keyword evidence="1" id="KW-0238">DNA-binding</keyword>
<dbReference type="EMBL" id="GL376590">
    <property type="status" value="NOT_ANNOTATED_CDS"/>
    <property type="molecule type" value="Genomic_DNA"/>
</dbReference>
<evidence type="ECO:0000313" key="5">
    <source>
        <dbReference type="Proteomes" id="UP000019132"/>
    </source>
</evidence>
<evidence type="ECO:0000259" key="3">
    <source>
        <dbReference type="Pfam" id="PF07282"/>
    </source>
</evidence>
<dbReference type="AlphaFoldDB" id="K3X0X3"/>
<reference evidence="5" key="1">
    <citation type="journal article" date="2010" name="Genome Biol.">
        <title>Genome sequence of the necrotrophic plant pathogen Pythium ultimum reveals original pathogenicity mechanisms and effector repertoire.</title>
        <authorList>
            <person name="Levesque C.A."/>
            <person name="Brouwer H."/>
            <person name="Cano L."/>
            <person name="Hamilton J.P."/>
            <person name="Holt C."/>
            <person name="Huitema E."/>
            <person name="Raffaele S."/>
            <person name="Robideau G.P."/>
            <person name="Thines M."/>
            <person name="Win J."/>
            <person name="Zerillo M.M."/>
            <person name="Beakes G.W."/>
            <person name="Boore J.L."/>
            <person name="Busam D."/>
            <person name="Dumas B."/>
            <person name="Ferriera S."/>
            <person name="Fuerstenberg S.I."/>
            <person name="Gachon C.M."/>
            <person name="Gaulin E."/>
            <person name="Govers F."/>
            <person name="Grenville-Briggs L."/>
            <person name="Horner N."/>
            <person name="Hostetler J."/>
            <person name="Jiang R.H."/>
            <person name="Johnson J."/>
            <person name="Krajaejun T."/>
            <person name="Lin H."/>
            <person name="Meijer H.J."/>
            <person name="Moore B."/>
            <person name="Morris P."/>
            <person name="Phuntmart V."/>
            <person name="Puiu D."/>
            <person name="Shetty J."/>
            <person name="Stajich J.E."/>
            <person name="Tripathy S."/>
            <person name="Wawra S."/>
            <person name="van West P."/>
            <person name="Whitty B.R."/>
            <person name="Coutinho P.M."/>
            <person name="Henrissat B."/>
            <person name="Martin F."/>
            <person name="Thomas P.D."/>
            <person name="Tyler B.M."/>
            <person name="De Vries R.P."/>
            <person name="Kamoun S."/>
            <person name="Yandell M."/>
            <person name="Tisserat N."/>
            <person name="Buell C.R."/>
        </authorList>
    </citation>
    <scope>NUCLEOTIDE SEQUENCE</scope>
    <source>
        <strain evidence="5">DAOM:BR144</strain>
    </source>
</reference>
<dbReference type="HOGENOM" id="CLU_124715_0_0_1"/>
<feature type="chain" id="PRO_5003868429" description="Cas12f1-like TNB domain-containing protein" evidence="2">
    <location>
        <begin position="21"/>
        <end position="187"/>
    </location>
</feature>
<dbReference type="EnsemblProtists" id="PYU1_T010872">
    <property type="protein sequence ID" value="PYU1_T010872"/>
    <property type="gene ID" value="PYU1_G010849"/>
</dbReference>
<sequence>MGMRRALFGLVTCLLDLLKQLPTLQISSFEDYLNQLQVAWKHLGLLGDFSTKHTFRKWRFYQTRFRQKALHGISRQLVPTPDPKVCVAIGNWRSQTCLRGHAHGPVKCLTRELEKRATVLVVDEYRTSKRWSRCLHELCNKTYPVVGEDSSVSRKRSYAVLCCSNLDCGTTWDRDMNGAINTSQLAN</sequence>
<evidence type="ECO:0000256" key="1">
    <source>
        <dbReference type="ARBA" id="ARBA00023125"/>
    </source>
</evidence>
<protein>
    <recommendedName>
        <fullName evidence="3">Cas12f1-like TNB domain-containing protein</fullName>
    </recommendedName>
</protein>
<reference evidence="4" key="3">
    <citation type="submission" date="2015-02" db="UniProtKB">
        <authorList>
            <consortium name="EnsemblProtists"/>
        </authorList>
    </citation>
    <scope>IDENTIFICATION</scope>
    <source>
        <strain evidence="4">DAOM BR144</strain>
    </source>
</reference>
<accession>K3X0X3</accession>
<feature type="signal peptide" evidence="2">
    <location>
        <begin position="1"/>
        <end position="20"/>
    </location>
</feature>
<dbReference type="VEuPathDB" id="FungiDB:PYU1_G010849"/>
<dbReference type="InParanoid" id="K3X0X3"/>
<keyword evidence="5" id="KW-1185">Reference proteome</keyword>
<dbReference type="InterPro" id="IPR010095">
    <property type="entry name" value="Cas12f1-like_TNB"/>
</dbReference>
<name>K3X0X3_GLOUD</name>
<dbReference type="Proteomes" id="UP000019132">
    <property type="component" value="Unassembled WGS sequence"/>
</dbReference>